<feature type="region of interest" description="Disordered" evidence="6">
    <location>
        <begin position="1"/>
        <end position="102"/>
    </location>
</feature>
<feature type="compositionally biased region" description="Basic and acidic residues" evidence="6">
    <location>
        <begin position="57"/>
        <end position="74"/>
    </location>
</feature>
<evidence type="ECO:0000256" key="3">
    <source>
        <dbReference type="ARBA" id="ARBA00022490"/>
    </source>
</evidence>
<sequence length="190" mass="20628">MSNKAPDAREPQAFERDQACPVTPVPSDEAQRPADTLNVDRPCTDHAVKSVPADNAKFVESDKHDVYTQSRRDSSTNPERPYSLDNMGPEPDLKEPMGVCGDYVEQSPPSCVKIDNKDNFYSRNPITGSGLNGDGVGGLKPRKVKNREGNPVTGEGYKPGATDFIQPHSQPMPSNTNSRVPPGGYSSGLW</sequence>
<protein>
    <submittedName>
        <fullName evidence="8">Microtubule-associated protein Jupiter-like</fullName>
    </submittedName>
</protein>
<dbReference type="GeneID" id="108618858"/>
<evidence type="ECO:0000313" key="7">
    <source>
        <dbReference type="Proteomes" id="UP000694904"/>
    </source>
</evidence>
<organism evidence="7 8">
    <name type="scientific">Drosophila arizonae</name>
    <name type="common">Fruit fly</name>
    <dbReference type="NCBI Taxonomy" id="7263"/>
    <lineage>
        <taxon>Eukaryota</taxon>
        <taxon>Metazoa</taxon>
        <taxon>Ecdysozoa</taxon>
        <taxon>Arthropoda</taxon>
        <taxon>Hexapoda</taxon>
        <taxon>Insecta</taxon>
        <taxon>Pterygota</taxon>
        <taxon>Neoptera</taxon>
        <taxon>Endopterygota</taxon>
        <taxon>Diptera</taxon>
        <taxon>Brachycera</taxon>
        <taxon>Muscomorpha</taxon>
        <taxon>Ephydroidea</taxon>
        <taxon>Drosophilidae</taxon>
        <taxon>Drosophila</taxon>
    </lineage>
</organism>
<reference evidence="8" key="3">
    <citation type="submission" date="2025-08" db="UniProtKB">
        <authorList>
            <consortium name="RefSeq"/>
        </authorList>
    </citation>
    <scope>IDENTIFICATION</scope>
    <source>
        <tissue evidence="8">Whole organism</tissue>
    </source>
</reference>
<keyword evidence="7" id="KW-1185">Reference proteome</keyword>
<comment type="subcellular location">
    <subcellularLocation>
        <location evidence="2">Cytoplasm</location>
    </subcellularLocation>
    <subcellularLocation>
        <location evidence="1">Nucleus</location>
    </subcellularLocation>
</comment>
<reference evidence="7" key="2">
    <citation type="journal article" date="2016" name="G3 (Bethesda)">
        <title>Genome Evolution in Three Species of Cactophilic Drosophila.</title>
        <authorList>
            <person name="Sanchez-Flores A."/>
            <person name="Penazola F."/>
            <person name="Carpinteyro-Ponce J."/>
            <person name="Nazario-Yepiz N."/>
            <person name="Abreu-Goodger C."/>
            <person name="Machado C.A."/>
            <person name="Markow T.A."/>
        </authorList>
    </citation>
    <scope>NUCLEOTIDE SEQUENCE [LARGE SCALE GENOMIC DNA]</scope>
</reference>
<gene>
    <name evidence="8" type="primary">LOC108618858</name>
</gene>
<dbReference type="Proteomes" id="UP000694904">
    <property type="component" value="Chromosome X"/>
</dbReference>
<evidence type="ECO:0000256" key="6">
    <source>
        <dbReference type="SAM" id="MobiDB-lite"/>
    </source>
</evidence>
<proteinExistence type="predicted"/>
<name>A0ABM1PTK5_DROAR</name>
<dbReference type="Pfam" id="PF17054">
    <property type="entry name" value="JUPITER"/>
    <property type="match status" value="1"/>
</dbReference>
<feature type="region of interest" description="Disordered" evidence="6">
    <location>
        <begin position="125"/>
        <end position="190"/>
    </location>
</feature>
<keyword evidence="3" id="KW-0963">Cytoplasm</keyword>
<keyword evidence="5" id="KW-0539">Nucleus</keyword>
<evidence type="ECO:0000256" key="1">
    <source>
        <dbReference type="ARBA" id="ARBA00004123"/>
    </source>
</evidence>
<evidence type="ECO:0000313" key="8">
    <source>
        <dbReference type="RefSeq" id="XP_017870541.1"/>
    </source>
</evidence>
<accession>A0ABM1PTK5</accession>
<feature type="compositionally biased region" description="Basic and acidic residues" evidence="6">
    <location>
        <begin position="1"/>
        <end position="18"/>
    </location>
</feature>
<feature type="compositionally biased region" description="Polar residues" evidence="6">
    <location>
        <begin position="167"/>
        <end position="179"/>
    </location>
</feature>
<keyword evidence="4" id="KW-0597">Phosphoprotein</keyword>
<evidence type="ECO:0000256" key="5">
    <source>
        <dbReference type="ARBA" id="ARBA00023242"/>
    </source>
</evidence>
<reference evidence="7" key="1">
    <citation type="journal article" date="1997" name="Nucleic Acids Res.">
        <title>tRNAscan-SE: a program for improved detection of transfer RNA genes in genomic sequence.</title>
        <authorList>
            <person name="Lowe T.M."/>
            <person name="Eddy S.R."/>
        </authorList>
    </citation>
    <scope>NUCLEOTIDE SEQUENCE [LARGE SCALE GENOMIC DNA]</scope>
</reference>
<dbReference type="RefSeq" id="XP_017870541.1">
    <property type="nucleotide sequence ID" value="XM_018015052.1"/>
</dbReference>
<evidence type="ECO:0000256" key="2">
    <source>
        <dbReference type="ARBA" id="ARBA00004496"/>
    </source>
</evidence>
<dbReference type="InterPro" id="IPR033335">
    <property type="entry name" value="JUPITER"/>
</dbReference>
<evidence type="ECO:0000256" key="4">
    <source>
        <dbReference type="ARBA" id="ARBA00022553"/>
    </source>
</evidence>